<accession>A0AA90Z568</accession>
<evidence type="ECO:0000256" key="2">
    <source>
        <dbReference type="SAM" id="SignalP"/>
    </source>
</evidence>
<evidence type="ECO:0000256" key="1">
    <source>
        <dbReference type="SAM" id="MobiDB-lite"/>
    </source>
</evidence>
<feature type="signal peptide" evidence="2">
    <location>
        <begin position="1"/>
        <end position="22"/>
    </location>
</feature>
<feature type="chain" id="PRO_5041722775" evidence="2">
    <location>
        <begin position="23"/>
        <end position="105"/>
    </location>
</feature>
<keyword evidence="2" id="KW-0732">Signal</keyword>
<gene>
    <name evidence="4" type="ORF">GS634_20035</name>
</gene>
<dbReference type="Pfam" id="PF13670">
    <property type="entry name" value="PepSY_2"/>
    <property type="match status" value="1"/>
</dbReference>
<reference evidence="4" key="1">
    <citation type="submission" date="2019-12" db="EMBL/GenBank/DDBJ databases">
        <title>Ruegeria JWLKs population differentiation of coral mucus and skeleton niches.</title>
        <authorList>
            <person name="Luo D."/>
        </authorList>
    </citation>
    <scope>NUCLEOTIDE SEQUENCE</scope>
    <source>
        <strain evidence="4">HKCCD6181</strain>
    </source>
</reference>
<dbReference type="RefSeq" id="WP_152460755.1">
    <property type="nucleotide sequence ID" value="NZ_WVRA01000010.1"/>
</dbReference>
<dbReference type="EMBL" id="WVRA01000010">
    <property type="protein sequence ID" value="NOE20422.1"/>
    <property type="molecule type" value="Genomic_DNA"/>
</dbReference>
<name>A0AA90Z568_9RHOB</name>
<evidence type="ECO:0000313" key="5">
    <source>
        <dbReference type="Proteomes" id="UP000597886"/>
    </source>
</evidence>
<dbReference type="AlphaFoldDB" id="A0AA90Z568"/>
<proteinExistence type="predicted"/>
<comment type="caution">
    <text evidence="4">The sequence shown here is derived from an EMBL/GenBank/DDBJ whole genome shotgun (WGS) entry which is preliminary data.</text>
</comment>
<dbReference type="Proteomes" id="UP000597886">
    <property type="component" value="Unassembled WGS sequence"/>
</dbReference>
<dbReference type="InterPro" id="IPR025711">
    <property type="entry name" value="PepSY"/>
</dbReference>
<sequence>MKVILFAATLLTAAAAAFAVNAATDTVTSASPETVTWMPVGEVAAKLEAQGYQILEIERDDDRYYEVEMRDVYGYEVEAYLDAATGEPVPHMSDTNDDYSEKGDD</sequence>
<organism evidence="4 5">
    <name type="scientific">Ruegeria atlantica</name>
    <dbReference type="NCBI Taxonomy" id="81569"/>
    <lineage>
        <taxon>Bacteria</taxon>
        <taxon>Pseudomonadati</taxon>
        <taxon>Pseudomonadota</taxon>
        <taxon>Alphaproteobacteria</taxon>
        <taxon>Rhodobacterales</taxon>
        <taxon>Roseobacteraceae</taxon>
        <taxon>Ruegeria</taxon>
    </lineage>
</organism>
<evidence type="ECO:0000259" key="3">
    <source>
        <dbReference type="Pfam" id="PF13670"/>
    </source>
</evidence>
<feature type="domain" description="PepSY" evidence="3">
    <location>
        <begin position="4"/>
        <end position="90"/>
    </location>
</feature>
<protein>
    <submittedName>
        <fullName evidence="4">PepSY domain-containing protein</fullName>
    </submittedName>
</protein>
<feature type="region of interest" description="Disordered" evidence="1">
    <location>
        <begin position="86"/>
        <end position="105"/>
    </location>
</feature>
<evidence type="ECO:0000313" key="4">
    <source>
        <dbReference type="EMBL" id="NOE20422.1"/>
    </source>
</evidence>